<dbReference type="PANTHER" id="PTHR46300">
    <property type="entry name" value="P450, PUTATIVE (EUROFUNG)-RELATED-RELATED"/>
    <property type="match status" value="1"/>
</dbReference>
<sequence>MITAWSLRYSYSRLFICFPLSGILSRIPAHGFACLPAMIDIQVLLYVLLATAGLALVQRYQIVGHSRKLRHPPSPKSLPFFGNLFSIPPGLDHLAYLELGKKLKSDIVYLDMMGQPVIILNSAQAAVDLFEKRSAIYSDRVCPPMVKDPELLNWSTFISVLPYNDLWRRQRRRMNNWLNLHAVRQFDGLQQDTIRGLLSRLLDLSSNPQPFKEVKHQLFFAMGSATFKLAYGYRHTNDQDPFLLNAVQATDNLFDATMMSNFLVNAFPALSCIPDWFPGTRWKYTARKWRNNKNHAVDAPYEWTKKQIATGEFEPSVLSALLQDHKPISGLPTEDRDKELKELGYILFAGGTETIATALMGFIAAMVANPEVQIKAQAEIDSALGYGTRLPMISDEARLPYVRNLILEVLRWQPVAPTGGTPHTNCQDDVYEGYDIQKGTMLIGNLWAMSRNKTSYKNPENFEPDRFLDPTVPHLPAFGWGRRKCAGMHFAEVSLFLGISSLLTTFTFSRKKDKDGKEIIPTIEGAYNSLTMVLKPFDFEIRPRSEKHRQLILENIPKE</sequence>
<dbReference type="Gene3D" id="1.10.630.10">
    <property type="entry name" value="Cytochrome P450"/>
    <property type="match status" value="1"/>
</dbReference>
<evidence type="ECO:0000256" key="4">
    <source>
        <dbReference type="ARBA" id="ARBA00022617"/>
    </source>
</evidence>
<evidence type="ECO:0000256" key="2">
    <source>
        <dbReference type="ARBA" id="ARBA00005179"/>
    </source>
</evidence>
<dbReference type="PROSITE" id="PS00086">
    <property type="entry name" value="CYTOCHROME_P450"/>
    <property type="match status" value="1"/>
</dbReference>
<feature type="transmembrane region" description="Helical" evidence="11">
    <location>
        <begin position="345"/>
        <end position="368"/>
    </location>
</feature>
<keyword evidence="6 10" id="KW-0560">Oxidoreductase</keyword>
<keyword evidence="11" id="KW-0812">Transmembrane</keyword>
<accession>A0A8H3CTT6</accession>
<dbReference type="InterPro" id="IPR050364">
    <property type="entry name" value="Cytochrome_P450_fung"/>
</dbReference>
<evidence type="ECO:0000256" key="7">
    <source>
        <dbReference type="ARBA" id="ARBA00023004"/>
    </source>
</evidence>
<dbReference type="InterPro" id="IPR001128">
    <property type="entry name" value="Cyt_P450"/>
</dbReference>
<dbReference type="PANTHER" id="PTHR46300:SF7">
    <property type="entry name" value="P450, PUTATIVE (EUROFUNG)-RELATED"/>
    <property type="match status" value="1"/>
</dbReference>
<proteinExistence type="inferred from homology"/>
<comment type="similarity">
    <text evidence="3 10">Belongs to the cytochrome P450 family.</text>
</comment>
<dbReference type="GO" id="GO:0020037">
    <property type="term" value="F:heme binding"/>
    <property type="evidence" value="ECO:0007669"/>
    <property type="project" value="InterPro"/>
</dbReference>
<dbReference type="GO" id="GO:0004497">
    <property type="term" value="F:monooxygenase activity"/>
    <property type="evidence" value="ECO:0007669"/>
    <property type="project" value="UniProtKB-KW"/>
</dbReference>
<evidence type="ECO:0000256" key="6">
    <source>
        <dbReference type="ARBA" id="ARBA00023002"/>
    </source>
</evidence>
<name>A0A8H3CTT6_9AGAM</name>
<keyword evidence="7 9" id="KW-0408">Iron</keyword>
<keyword evidence="11" id="KW-1133">Transmembrane helix</keyword>
<evidence type="ECO:0000313" key="13">
    <source>
        <dbReference type="Proteomes" id="UP000663843"/>
    </source>
</evidence>
<evidence type="ECO:0000256" key="11">
    <source>
        <dbReference type="SAM" id="Phobius"/>
    </source>
</evidence>
<feature type="transmembrane region" description="Helical" evidence="11">
    <location>
        <begin position="43"/>
        <end position="60"/>
    </location>
</feature>
<comment type="cofactor">
    <cofactor evidence="1 9">
        <name>heme</name>
        <dbReference type="ChEBI" id="CHEBI:30413"/>
    </cofactor>
</comment>
<keyword evidence="11" id="KW-0472">Membrane</keyword>
<evidence type="ECO:0008006" key="14">
    <source>
        <dbReference type="Google" id="ProtNLM"/>
    </source>
</evidence>
<keyword evidence="5 9" id="KW-0479">Metal-binding</keyword>
<keyword evidence="8 10" id="KW-0503">Monooxygenase</keyword>
<keyword evidence="4 9" id="KW-0349">Heme</keyword>
<dbReference type="PRINTS" id="PR00463">
    <property type="entry name" value="EP450I"/>
</dbReference>
<dbReference type="PRINTS" id="PR00385">
    <property type="entry name" value="P450"/>
</dbReference>
<dbReference type="GO" id="GO:0005506">
    <property type="term" value="F:iron ion binding"/>
    <property type="evidence" value="ECO:0007669"/>
    <property type="project" value="InterPro"/>
</dbReference>
<dbReference type="Pfam" id="PF00067">
    <property type="entry name" value="p450"/>
    <property type="match status" value="1"/>
</dbReference>
<organism evidence="12 13">
    <name type="scientific">Rhizoctonia solani</name>
    <dbReference type="NCBI Taxonomy" id="456999"/>
    <lineage>
        <taxon>Eukaryota</taxon>
        <taxon>Fungi</taxon>
        <taxon>Dikarya</taxon>
        <taxon>Basidiomycota</taxon>
        <taxon>Agaricomycotina</taxon>
        <taxon>Agaricomycetes</taxon>
        <taxon>Cantharellales</taxon>
        <taxon>Ceratobasidiaceae</taxon>
        <taxon>Rhizoctonia</taxon>
    </lineage>
</organism>
<dbReference type="InterPro" id="IPR036396">
    <property type="entry name" value="Cyt_P450_sf"/>
</dbReference>
<dbReference type="CDD" id="cd11065">
    <property type="entry name" value="CYP64-like"/>
    <property type="match status" value="1"/>
</dbReference>
<evidence type="ECO:0000256" key="10">
    <source>
        <dbReference type="RuleBase" id="RU000461"/>
    </source>
</evidence>
<dbReference type="AlphaFoldDB" id="A0A8H3CTT6"/>
<comment type="caution">
    <text evidence="12">The sequence shown here is derived from an EMBL/GenBank/DDBJ whole genome shotgun (WGS) entry which is preliminary data.</text>
</comment>
<reference evidence="12" key="1">
    <citation type="submission" date="2021-01" db="EMBL/GenBank/DDBJ databases">
        <authorList>
            <person name="Kaushik A."/>
        </authorList>
    </citation>
    <scope>NUCLEOTIDE SEQUENCE</scope>
    <source>
        <strain evidence="12">AG2-2IIIB</strain>
    </source>
</reference>
<evidence type="ECO:0000256" key="3">
    <source>
        <dbReference type="ARBA" id="ARBA00010617"/>
    </source>
</evidence>
<dbReference type="GO" id="GO:0016705">
    <property type="term" value="F:oxidoreductase activity, acting on paired donors, with incorporation or reduction of molecular oxygen"/>
    <property type="evidence" value="ECO:0007669"/>
    <property type="project" value="InterPro"/>
</dbReference>
<protein>
    <recommendedName>
        <fullName evidence="14">O-methylsterigmatocystin oxidoreductase</fullName>
    </recommendedName>
</protein>
<evidence type="ECO:0000313" key="12">
    <source>
        <dbReference type="EMBL" id="CAE6493919.1"/>
    </source>
</evidence>
<dbReference type="InterPro" id="IPR002401">
    <property type="entry name" value="Cyt_P450_E_grp-I"/>
</dbReference>
<evidence type="ECO:0000256" key="9">
    <source>
        <dbReference type="PIRSR" id="PIRSR602401-1"/>
    </source>
</evidence>
<feature type="binding site" description="axial binding residue" evidence="9">
    <location>
        <position position="485"/>
    </location>
    <ligand>
        <name>heme</name>
        <dbReference type="ChEBI" id="CHEBI:30413"/>
    </ligand>
    <ligandPart>
        <name>Fe</name>
        <dbReference type="ChEBI" id="CHEBI:18248"/>
    </ligandPart>
</feature>
<dbReference type="InterPro" id="IPR017972">
    <property type="entry name" value="Cyt_P450_CS"/>
</dbReference>
<evidence type="ECO:0000256" key="8">
    <source>
        <dbReference type="ARBA" id="ARBA00023033"/>
    </source>
</evidence>
<evidence type="ECO:0000256" key="1">
    <source>
        <dbReference type="ARBA" id="ARBA00001971"/>
    </source>
</evidence>
<dbReference type="Proteomes" id="UP000663843">
    <property type="component" value="Unassembled WGS sequence"/>
</dbReference>
<gene>
    <name evidence="12" type="ORF">RDB_LOCUS132373</name>
</gene>
<dbReference type="SUPFAM" id="SSF48264">
    <property type="entry name" value="Cytochrome P450"/>
    <property type="match status" value="1"/>
</dbReference>
<evidence type="ECO:0000256" key="5">
    <source>
        <dbReference type="ARBA" id="ARBA00022723"/>
    </source>
</evidence>
<comment type="pathway">
    <text evidence="2">Secondary metabolite biosynthesis.</text>
</comment>
<dbReference type="EMBL" id="CAJMWT010004659">
    <property type="protein sequence ID" value="CAE6493919.1"/>
    <property type="molecule type" value="Genomic_DNA"/>
</dbReference>